<accession>A0A5K7X4P1</accession>
<evidence type="ECO:0000256" key="1">
    <source>
        <dbReference type="SAM" id="MobiDB-lite"/>
    </source>
</evidence>
<evidence type="ECO:0000313" key="3">
    <source>
        <dbReference type="EMBL" id="BBO31510.1"/>
    </source>
</evidence>
<name>A0A5K7X4P1_9BACT</name>
<protein>
    <submittedName>
        <fullName evidence="3">Putative dolichyl-phosphate mannose synthase</fullName>
    </submittedName>
</protein>
<dbReference type="PANTHER" id="PTHR48090">
    <property type="entry name" value="UNDECAPRENYL-PHOSPHATE 4-DEOXY-4-FORMAMIDO-L-ARABINOSE TRANSFERASE-RELATED"/>
    <property type="match status" value="1"/>
</dbReference>
<dbReference type="SUPFAM" id="SSF53448">
    <property type="entry name" value="Nucleotide-diphospho-sugar transferases"/>
    <property type="match status" value="1"/>
</dbReference>
<proteinExistence type="predicted"/>
<dbReference type="InterPro" id="IPR050256">
    <property type="entry name" value="Glycosyltransferase_2"/>
</dbReference>
<feature type="region of interest" description="Disordered" evidence="1">
    <location>
        <begin position="1"/>
        <end position="25"/>
    </location>
</feature>
<feature type="domain" description="Glycosyltransferase 2-like" evidence="2">
    <location>
        <begin position="59"/>
        <end position="215"/>
    </location>
</feature>
<dbReference type="CDD" id="cd04179">
    <property type="entry name" value="DPM_DPG-synthase_like"/>
    <property type="match status" value="1"/>
</dbReference>
<evidence type="ECO:0000259" key="2">
    <source>
        <dbReference type="Pfam" id="PF00535"/>
    </source>
</evidence>
<gene>
    <name evidence="3" type="ORF">PLANPX_1122</name>
</gene>
<dbReference type="Pfam" id="PF00535">
    <property type="entry name" value="Glycos_transf_2"/>
    <property type="match status" value="1"/>
</dbReference>
<dbReference type="KEGG" id="lpav:PLANPX_1122"/>
<dbReference type="Gene3D" id="3.90.550.10">
    <property type="entry name" value="Spore Coat Polysaccharide Biosynthesis Protein SpsA, Chain A"/>
    <property type="match status" value="1"/>
</dbReference>
<dbReference type="Proteomes" id="UP000326837">
    <property type="component" value="Chromosome"/>
</dbReference>
<dbReference type="EMBL" id="AP021861">
    <property type="protein sequence ID" value="BBO31510.1"/>
    <property type="molecule type" value="Genomic_DNA"/>
</dbReference>
<dbReference type="InterPro" id="IPR001173">
    <property type="entry name" value="Glyco_trans_2-like"/>
</dbReference>
<dbReference type="PANTHER" id="PTHR48090:SF7">
    <property type="entry name" value="RFBJ PROTEIN"/>
    <property type="match status" value="1"/>
</dbReference>
<dbReference type="InterPro" id="IPR029044">
    <property type="entry name" value="Nucleotide-diphossugar_trans"/>
</dbReference>
<sequence length="307" mass="33303">MIAPCEPNLHTERTSGSCFAGDPPHGGSLTTLPTVVTHLMETRQNSPAFPAGLRFLTALPVYNEVNHVTEVLDQVARNAQDVLVVDDGSTDGTRELLATRNDVIVVSHPQNRGYGAALHTAFDYAIAHGYDVIVTIDCDGQHEPQLIGSLAAACADVDMVSGSRYLSLDGSVGAPPIDRRRINMQVTDELNCRLGLQLTDAFCGFKAYKVEALKRMQITETGYAMPLELWVQAAFQGLKITEFAVPLVYLDEKRSFGGALDDSAKRLAYYHSVIDRAVKACAEQQPSSPLALPRCNEQFEGCSQGCS</sequence>
<keyword evidence="4" id="KW-1185">Reference proteome</keyword>
<organism evidence="3 4">
    <name type="scientific">Lacipirellula parvula</name>
    <dbReference type="NCBI Taxonomy" id="2650471"/>
    <lineage>
        <taxon>Bacteria</taxon>
        <taxon>Pseudomonadati</taxon>
        <taxon>Planctomycetota</taxon>
        <taxon>Planctomycetia</taxon>
        <taxon>Pirellulales</taxon>
        <taxon>Lacipirellulaceae</taxon>
        <taxon>Lacipirellula</taxon>
    </lineage>
</organism>
<dbReference type="AlphaFoldDB" id="A0A5K7X4P1"/>
<reference evidence="4" key="1">
    <citation type="submission" date="2019-10" db="EMBL/GenBank/DDBJ databases">
        <title>Lacipirellula parvula gen. nov., sp. nov., representing a lineage of planctomycetes widespread in freshwater anoxic habitats, and description of the family Lacipirellulaceae.</title>
        <authorList>
            <person name="Dedysh S.N."/>
            <person name="Kulichevskaya I.S."/>
            <person name="Beletsky A.V."/>
            <person name="Rakitin A.L."/>
            <person name="Mardanov A.V."/>
            <person name="Ivanova A.A."/>
            <person name="Saltykova V.X."/>
            <person name="Rijpstra W.I.C."/>
            <person name="Sinninghe Damste J.S."/>
            <person name="Ravin N.V."/>
        </authorList>
    </citation>
    <scope>NUCLEOTIDE SEQUENCE [LARGE SCALE GENOMIC DNA]</scope>
    <source>
        <strain evidence="4">PX69</strain>
    </source>
</reference>
<evidence type="ECO:0000313" key="4">
    <source>
        <dbReference type="Proteomes" id="UP000326837"/>
    </source>
</evidence>